<reference evidence="2 3" key="1">
    <citation type="journal article" date="2015" name="Nature">
        <title>rRNA introns, odd ribosomes, and small enigmatic genomes across a large radiation of phyla.</title>
        <authorList>
            <person name="Brown C.T."/>
            <person name="Hug L.A."/>
            <person name="Thomas B.C."/>
            <person name="Sharon I."/>
            <person name="Castelle C.J."/>
            <person name="Singh A."/>
            <person name="Wilkins M.J."/>
            <person name="Williams K.H."/>
            <person name="Banfield J.F."/>
        </authorList>
    </citation>
    <scope>NUCLEOTIDE SEQUENCE [LARGE SCALE GENOMIC DNA]</scope>
</reference>
<dbReference type="PANTHER" id="PTHR34293">
    <property type="entry name" value="HTH-TYPE TRANSCRIPTIONAL REGULATOR TRMBL2"/>
    <property type="match status" value="1"/>
</dbReference>
<dbReference type="InterPro" id="IPR036390">
    <property type="entry name" value="WH_DNA-bd_sf"/>
</dbReference>
<dbReference type="Pfam" id="PF01978">
    <property type="entry name" value="TrmB"/>
    <property type="match status" value="1"/>
</dbReference>
<feature type="domain" description="Transcription regulator TrmB N-terminal" evidence="1">
    <location>
        <begin position="7"/>
        <end position="73"/>
    </location>
</feature>
<dbReference type="Proteomes" id="UP000033865">
    <property type="component" value="Unassembled WGS sequence"/>
</dbReference>
<dbReference type="EMBL" id="LCRN01000008">
    <property type="protein sequence ID" value="KKW36894.1"/>
    <property type="molecule type" value="Genomic_DNA"/>
</dbReference>
<evidence type="ECO:0000313" key="2">
    <source>
        <dbReference type="EMBL" id="KKW36894.1"/>
    </source>
</evidence>
<organism evidence="2 3">
    <name type="scientific">Candidatus Uhrbacteria bacterium GW2011_GWC2_53_7</name>
    <dbReference type="NCBI Taxonomy" id="1618986"/>
    <lineage>
        <taxon>Bacteria</taxon>
        <taxon>Candidatus Uhriibacteriota</taxon>
    </lineage>
</organism>
<dbReference type="PANTHER" id="PTHR34293:SF1">
    <property type="entry name" value="HTH-TYPE TRANSCRIPTIONAL REGULATOR TRMBL2"/>
    <property type="match status" value="1"/>
</dbReference>
<comment type="caution">
    <text evidence="2">The sequence shown here is derived from an EMBL/GenBank/DDBJ whole genome shotgun (WGS) entry which is preliminary data.</text>
</comment>
<dbReference type="Gene3D" id="1.10.10.10">
    <property type="entry name" value="Winged helix-like DNA-binding domain superfamily/Winged helix DNA-binding domain"/>
    <property type="match status" value="1"/>
</dbReference>
<evidence type="ECO:0000313" key="3">
    <source>
        <dbReference type="Proteomes" id="UP000033865"/>
    </source>
</evidence>
<protein>
    <recommendedName>
        <fullName evidence="1">Transcription regulator TrmB N-terminal domain-containing protein</fullName>
    </recommendedName>
</protein>
<gene>
    <name evidence="2" type="ORF">UY82_C0008G0001</name>
</gene>
<evidence type="ECO:0000259" key="1">
    <source>
        <dbReference type="Pfam" id="PF01978"/>
    </source>
</evidence>
<feature type="non-terminal residue" evidence="2">
    <location>
        <position position="163"/>
    </location>
</feature>
<sequence length="163" mass="19040">MYVELFQNLGLSKNEAELYEALLELGEASVSKLNQKTNINRRNIYDVLNRMTEKGLVFVVIQSGENRYKPVDPHKLKEFILEKQAMLDEQLDELDRLYNAKPKTGEVFIYRGPEGWKNYMRDMLHVGEPAYFIAAKGGWLDPRVKDFWPAITCYTLNPMDQFI</sequence>
<dbReference type="AlphaFoldDB" id="A0A0G2AVH4"/>
<dbReference type="InterPro" id="IPR002831">
    <property type="entry name" value="Tscrpt_reg_TrmB_N"/>
</dbReference>
<name>A0A0G2AVH4_9BACT</name>
<dbReference type="SUPFAM" id="SSF46785">
    <property type="entry name" value="Winged helix' DNA-binding domain"/>
    <property type="match status" value="1"/>
</dbReference>
<dbReference type="InterPro" id="IPR051797">
    <property type="entry name" value="TrmB-like"/>
</dbReference>
<dbReference type="InterPro" id="IPR036388">
    <property type="entry name" value="WH-like_DNA-bd_sf"/>
</dbReference>
<accession>A0A0G2AVH4</accession>
<proteinExistence type="predicted"/>